<evidence type="ECO:0000313" key="10">
    <source>
        <dbReference type="EMBL" id="MEC6054441.1"/>
    </source>
</evidence>
<dbReference type="GO" id="GO:0009401">
    <property type="term" value="P:phosphoenolpyruvate-dependent sugar phosphotransferase system"/>
    <property type="evidence" value="ECO:0007669"/>
    <property type="project" value="UniProtKB-KW"/>
</dbReference>
<accession>A0A1Q8YW33</accession>
<dbReference type="Proteomes" id="UP001060345">
    <property type="component" value="Chromosome"/>
</dbReference>
<keyword evidence="7" id="KW-0418">Kinase</keyword>
<reference evidence="9" key="6">
    <citation type="submission" date="2023-01" db="EMBL/GenBank/DDBJ databases">
        <authorList>
            <person name="Du H."/>
            <person name="Wan W."/>
        </authorList>
    </citation>
    <scope>NUCLEOTIDE SEQUENCE</scope>
    <source>
        <strain evidence="9">HD1688</strain>
    </source>
</reference>
<dbReference type="EMBL" id="JAQSKY010000021">
    <property type="protein sequence ID" value="MDS7901764.1"/>
    <property type="molecule type" value="Genomic_DNA"/>
</dbReference>
<reference evidence="9" key="4">
    <citation type="journal article" date="2023" name="Front. Microbiol.">
        <title>Genomic characterization of carbapenem-resistant Klebsiella oxytoca complex in China: a multi-center study.</title>
        <authorList>
            <person name="Wan W."/>
            <person name="Yang X."/>
            <person name="Yu H."/>
            <person name="Wang M."/>
            <person name="Jia W."/>
            <person name="Huang B."/>
            <person name="Qu F."/>
            <person name="Shan B."/>
            <person name="Tang Y.W."/>
            <person name="Chen L."/>
            <person name="Du H."/>
        </authorList>
    </citation>
    <scope>NUCLEOTIDE SEQUENCE</scope>
    <source>
        <strain evidence="9">HD1688</strain>
    </source>
</reference>
<dbReference type="GeneID" id="93251540"/>
<reference evidence="14 15" key="2">
    <citation type="submission" date="2018-01" db="EMBL/GenBank/DDBJ databases">
        <title>Genomic study of Klebsiella pneumoniae.</title>
        <authorList>
            <person name="Yang Y."/>
            <person name="Bicalho R."/>
        </authorList>
    </citation>
    <scope>NUCLEOTIDE SEQUENCE [LARGE SCALE GENOMIC DNA]</scope>
    <source>
        <strain evidence="12 15">A10</strain>
        <strain evidence="11 14">A2</strain>
    </source>
</reference>
<evidence type="ECO:0000313" key="12">
    <source>
        <dbReference type="EMBL" id="PLO67840.1"/>
    </source>
</evidence>
<evidence type="ECO:0000256" key="2">
    <source>
        <dbReference type="ARBA" id="ARBA00022448"/>
    </source>
</evidence>
<evidence type="ECO:0000256" key="4">
    <source>
        <dbReference type="ARBA" id="ARBA00022597"/>
    </source>
</evidence>
<evidence type="ECO:0000313" key="9">
    <source>
        <dbReference type="EMBL" id="MDS7901764.1"/>
    </source>
</evidence>
<dbReference type="EMBL" id="CP102103">
    <property type="protein sequence ID" value="UWZ74096.1"/>
    <property type="molecule type" value="Genomic_DNA"/>
</dbReference>
<dbReference type="RefSeq" id="WP_014837005.1">
    <property type="nucleotide sequence ID" value="NZ_AP022547.1"/>
</dbReference>
<dbReference type="EMBL" id="PIET01000554">
    <property type="protein sequence ID" value="PLM59712.1"/>
    <property type="molecule type" value="Genomic_DNA"/>
</dbReference>
<dbReference type="EC" id="2.7.1.-" evidence="10"/>
<evidence type="ECO:0000313" key="15">
    <source>
        <dbReference type="Proteomes" id="UP000234667"/>
    </source>
</evidence>
<keyword evidence="5 10" id="KW-0808">Transferase</keyword>
<dbReference type="Proteomes" id="UP001175817">
    <property type="component" value="Unassembled WGS sequence"/>
</dbReference>
<reference evidence="10" key="5">
    <citation type="journal article" date="2023" name="Nat. Commun.">
        <title>Genomic dissection of endemic carbapenem resistance reveals metallo-beta-lactamase dissemination through clonal, plasmid and integron transfer.</title>
        <authorList>
            <person name="Macesic N."/>
            <person name="Hawkey J."/>
            <person name="Vezina B."/>
            <person name="Wisniewski J.A."/>
            <person name="Cottingham H."/>
            <person name="Blakeway L.V."/>
            <person name="Harshegyi T."/>
            <person name="Pragastis K."/>
            <person name="Badoordeen G.Z."/>
            <person name="Dennison A."/>
            <person name="Spelman D.W."/>
            <person name="Jenney A.W.J."/>
            <person name="Peleg A.Y."/>
        </authorList>
    </citation>
    <scope>NUCLEOTIDE SEQUENCE</scope>
    <source>
        <strain evidence="10">CPO078</strain>
    </source>
</reference>
<evidence type="ECO:0000313" key="14">
    <source>
        <dbReference type="Proteomes" id="UP000234661"/>
    </source>
</evidence>
<sequence>MISLVRIDDRLIHGQVAVVWTKHLGVNRILVANDQIVNNEVQKMSLRMAAPDTAKCAIMAVKDAGDVLNDPRSEAMKIMVIVNNAADARRLVEQAPGIKTLNVANFGRITDNLAAKKRISDTVYVTPEDVADFHAIADRGVAVEYQVLPSHPVKNLIEMLDNAAS</sequence>
<dbReference type="GO" id="GO:0005737">
    <property type="term" value="C:cytoplasm"/>
    <property type="evidence" value="ECO:0007669"/>
    <property type="project" value="UniProtKB-SubCell"/>
</dbReference>
<evidence type="ECO:0000259" key="8">
    <source>
        <dbReference type="PROSITE" id="PS51101"/>
    </source>
</evidence>
<proteinExistence type="predicted"/>
<dbReference type="Proteomes" id="UP000234661">
    <property type="component" value="Unassembled WGS sequence"/>
</dbReference>
<gene>
    <name evidence="11" type="ORF">CWM85_17860</name>
    <name evidence="12" type="ORF">CWN49_17835</name>
    <name evidence="13" type="ORF">NP224_28780</name>
    <name evidence="9" type="ORF">PTQ40_22610</name>
    <name evidence="10" type="ORF">QAB24_028620</name>
</gene>
<evidence type="ECO:0000313" key="16">
    <source>
        <dbReference type="Proteomes" id="UP001175817"/>
    </source>
</evidence>
<dbReference type="InterPro" id="IPR004720">
    <property type="entry name" value="PTS_IIB_sorbose-sp"/>
</dbReference>
<evidence type="ECO:0000313" key="13">
    <source>
        <dbReference type="EMBL" id="UWZ74096.1"/>
    </source>
</evidence>
<dbReference type="Gene3D" id="3.40.35.10">
    <property type="entry name" value="Phosphotransferase system, sorbose subfamily IIB component"/>
    <property type="match status" value="1"/>
</dbReference>
<evidence type="ECO:0000313" key="11">
    <source>
        <dbReference type="EMBL" id="PLM59712.1"/>
    </source>
</evidence>
<evidence type="ECO:0000256" key="3">
    <source>
        <dbReference type="ARBA" id="ARBA00022490"/>
    </source>
</evidence>
<dbReference type="SUPFAM" id="SSF52728">
    <property type="entry name" value="PTS IIb component"/>
    <property type="match status" value="1"/>
</dbReference>
<dbReference type="Proteomes" id="UP000234667">
    <property type="component" value="Unassembled WGS sequence"/>
</dbReference>
<dbReference type="GO" id="GO:0016301">
    <property type="term" value="F:kinase activity"/>
    <property type="evidence" value="ECO:0007669"/>
    <property type="project" value="UniProtKB-KW"/>
</dbReference>
<keyword evidence="4 10" id="KW-0762">Sugar transport</keyword>
<dbReference type="PROSITE" id="PS51101">
    <property type="entry name" value="PTS_EIIB_TYPE_4"/>
    <property type="match status" value="1"/>
</dbReference>
<feature type="domain" description="PTS EIIB type-4" evidence="8">
    <location>
        <begin position="1"/>
        <end position="165"/>
    </location>
</feature>
<dbReference type="GO" id="GO:0008982">
    <property type="term" value="F:protein-N(PI)-phosphohistidine-sugar phosphotransferase activity"/>
    <property type="evidence" value="ECO:0007669"/>
    <property type="project" value="InterPro"/>
</dbReference>
<reference evidence="10" key="7">
    <citation type="submission" date="2024-01" db="EMBL/GenBank/DDBJ databases">
        <authorList>
            <person name="Macesic N."/>
        </authorList>
    </citation>
    <scope>NUCLEOTIDE SEQUENCE</scope>
    <source>
        <strain evidence="10">CPO078</strain>
    </source>
</reference>
<keyword evidence="3" id="KW-0963">Cytoplasm</keyword>
<dbReference type="KEGG" id="kom:HR38_05490"/>
<name>A0A1Q8YW33_9ENTR</name>
<organism evidence="10 16">
    <name type="scientific">Klebsiella michiganensis</name>
    <dbReference type="NCBI Taxonomy" id="1134687"/>
    <lineage>
        <taxon>Bacteria</taxon>
        <taxon>Pseudomonadati</taxon>
        <taxon>Pseudomonadota</taxon>
        <taxon>Gammaproteobacteria</taxon>
        <taxon>Enterobacterales</taxon>
        <taxon>Enterobacteriaceae</taxon>
        <taxon>Klebsiella/Raoultella group</taxon>
        <taxon>Klebsiella</taxon>
    </lineage>
</organism>
<comment type="subcellular location">
    <subcellularLocation>
        <location evidence="1">Cytoplasm</location>
    </subcellularLocation>
</comment>
<evidence type="ECO:0000256" key="6">
    <source>
        <dbReference type="ARBA" id="ARBA00022683"/>
    </source>
</evidence>
<dbReference type="EMBL" id="PIDR01000565">
    <property type="protein sequence ID" value="PLO67840.1"/>
    <property type="molecule type" value="Genomic_DNA"/>
</dbReference>
<keyword evidence="2" id="KW-0813">Transport</keyword>
<evidence type="ECO:0000256" key="7">
    <source>
        <dbReference type="ARBA" id="ARBA00022777"/>
    </source>
</evidence>
<evidence type="ECO:0000256" key="5">
    <source>
        <dbReference type="ARBA" id="ARBA00022679"/>
    </source>
</evidence>
<protein>
    <submittedName>
        <fullName evidence="11">PTS mannose/fructose/sorbose transporter subunit IIB</fullName>
    </submittedName>
    <submittedName>
        <fullName evidence="10">PTS sugar transporter subunit IIB</fullName>
        <ecNumber evidence="10">2.7.1.-</ecNumber>
    </submittedName>
</protein>
<dbReference type="EMBL" id="JARTTH020000001">
    <property type="protein sequence ID" value="MEC6054441.1"/>
    <property type="molecule type" value="Genomic_DNA"/>
</dbReference>
<reference evidence="14 15" key="1">
    <citation type="submission" date="2017-11" db="EMBL/GenBank/DDBJ databases">
        <authorList>
            <person name="Han C.G."/>
        </authorList>
    </citation>
    <scope>NUCLEOTIDE SEQUENCE [LARGE SCALE GENOMIC DNA]</scope>
    <source>
        <strain evidence="12 15">A10</strain>
        <strain evidence="11 14">A2</strain>
    </source>
</reference>
<evidence type="ECO:0000256" key="1">
    <source>
        <dbReference type="ARBA" id="ARBA00004496"/>
    </source>
</evidence>
<keyword evidence="6" id="KW-0598">Phosphotransferase system</keyword>
<dbReference type="Proteomes" id="UP001249822">
    <property type="component" value="Unassembled WGS sequence"/>
</dbReference>
<dbReference type="InterPro" id="IPR036667">
    <property type="entry name" value="PTS_IIB_sorbose-sp_sf"/>
</dbReference>
<dbReference type="Pfam" id="PF03830">
    <property type="entry name" value="PTSIIB_sorb"/>
    <property type="match status" value="1"/>
</dbReference>
<reference evidence="13" key="3">
    <citation type="submission" date="2022-08" db="EMBL/GenBank/DDBJ databases">
        <title>Genomic characterization and comparative genomic analysis of a strain of klebsiella michiganensis carrying blaKPC-2 isolated from the blood of children with very preterm bloodstream infection.</title>
        <authorList>
            <person name="Zhang N."/>
        </authorList>
    </citation>
    <scope>NUCLEOTIDE SEQUENCE</scope>
    <source>
        <strain evidence="13">BSI-KPN166</strain>
    </source>
</reference>
<dbReference type="AlphaFoldDB" id="A0A1Q8YW33"/>